<reference evidence="4" key="1">
    <citation type="submission" date="2022-10" db="EMBL/GenBank/DDBJ databases">
        <title>YIM 151497 complete genome.</title>
        <authorList>
            <person name="Chen X."/>
        </authorList>
    </citation>
    <scope>NUCLEOTIDE SEQUENCE</scope>
    <source>
        <strain evidence="4">YIM 151497</strain>
    </source>
</reference>
<keyword evidence="1" id="KW-0132">Cell division</keyword>
<sequence length="327" mass="35299">MPRLSTTLTRRWRQGAVIAATAGLLTLSMTVAGQGQGNDLATMQVRIDQLEEQVRLNSGQIEGLQFQLTQLQSLLERTQEDNEYRFQQLEGGSLGETDAVTTSGGDTPADRLPQEPQSQVEPQPGAATVIDPLVGDSDLMDGSETGGEDNLYASDVFGQEPSPESSDGVVLGPPEGELGSTSPSEPLDLSFDPNAIPLEDGDANAQYQAGYDAVVRGEYAFAENQFRQFIETFPDHQQAPDATYWLGETLIERAAYGEAAEVLLEGFESYTTSTRAPDLLFSLGVALHGAGEFDTACRTYGEVLRRYPDSTQAFKDRVTAEQARAGC</sequence>
<evidence type="ECO:0000313" key="4">
    <source>
        <dbReference type="EMBL" id="UYQ73037.1"/>
    </source>
</evidence>
<accession>A0ABY6IQZ2</accession>
<feature type="compositionally biased region" description="Low complexity" evidence="3">
    <location>
        <begin position="114"/>
        <end position="124"/>
    </location>
</feature>
<dbReference type="PROSITE" id="PS50005">
    <property type="entry name" value="TPR"/>
    <property type="match status" value="1"/>
</dbReference>
<dbReference type="InterPro" id="IPR011990">
    <property type="entry name" value="TPR-like_helical_dom_sf"/>
</dbReference>
<comment type="function">
    <text evidence="1">Mediates coordination of peptidoglycan synthesis and outer membrane constriction during cell division.</text>
</comment>
<keyword evidence="2" id="KW-0802">TPR repeat</keyword>
<keyword evidence="1" id="KW-0574">Periplasm</keyword>
<dbReference type="SUPFAM" id="SSF48452">
    <property type="entry name" value="TPR-like"/>
    <property type="match status" value="1"/>
</dbReference>
<name>A0ABY6IQZ2_9HYPH</name>
<evidence type="ECO:0000256" key="2">
    <source>
        <dbReference type="PROSITE-ProRule" id="PRU00339"/>
    </source>
</evidence>
<feature type="repeat" description="TPR" evidence="2">
    <location>
        <begin position="277"/>
        <end position="310"/>
    </location>
</feature>
<comment type="subcellular location">
    <subcellularLocation>
        <location evidence="1">Periplasm</location>
    </subcellularLocation>
</comment>
<dbReference type="Gene3D" id="1.25.40.10">
    <property type="entry name" value="Tetratricopeptide repeat domain"/>
    <property type="match status" value="1"/>
</dbReference>
<organism evidence="4 5">
    <name type="scientific">Pelagibacterium flavum</name>
    <dbReference type="NCBI Taxonomy" id="2984530"/>
    <lineage>
        <taxon>Bacteria</taxon>
        <taxon>Pseudomonadati</taxon>
        <taxon>Pseudomonadota</taxon>
        <taxon>Alphaproteobacteria</taxon>
        <taxon>Hyphomicrobiales</taxon>
        <taxon>Devosiaceae</taxon>
        <taxon>Pelagibacterium</taxon>
    </lineage>
</organism>
<dbReference type="NCBIfam" id="TIGR02795">
    <property type="entry name" value="tol_pal_ybgF"/>
    <property type="match status" value="1"/>
</dbReference>
<gene>
    <name evidence="4" type="primary">ybgF</name>
    <name evidence="1" type="synonym">cpoB</name>
    <name evidence="4" type="ORF">OF122_04530</name>
</gene>
<keyword evidence="1" id="KW-0131">Cell cycle</keyword>
<keyword evidence="1" id="KW-0732">Signal</keyword>
<dbReference type="RefSeq" id="WP_264226630.1">
    <property type="nucleotide sequence ID" value="NZ_CP107716.1"/>
</dbReference>
<dbReference type="InterPro" id="IPR034706">
    <property type="entry name" value="CpoB"/>
</dbReference>
<dbReference type="InterPro" id="IPR014162">
    <property type="entry name" value="CpoB_C"/>
</dbReference>
<protein>
    <recommendedName>
        <fullName evidence="1">Cell division coordinator CpoB</fullName>
    </recommendedName>
</protein>
<dbReference type="Proteomes" id="UP001163882">
    <property type="component" value="Chromosome"/>
</dbReference>
<comment type="similarity">
    <text evidence="1">Belongs to the CpoB family.</text>
</comment>
<dbReference type="InterPro" id="IPR019734">
    <property type="entry name" value="TPR_rpt"/>
</dbReference>
<proteinExistence type="inferred from homology"/>
<dbReference type="EMBL" id="CP107716">
    <property type="protein sequence ID" value="UYQ73037.1"/>
    <property type="molecule type" value="Genomic_DNA"/>
</dbReference>
<evidence type="ECO:0000256" key="3">
    <source>
        <dbReference type="SAM" id="MobiDB-lite"/>
    </source>
</evidence>
<dbReference type="HAMAP" id="MF_02066">
    <property type="entry name" value="CpoB"/>
    <property type="match status" value="1"/>
</dbReference>
<dbReference type="Pfam" id="PF13432">
    <property type="entry name" value="TPR_16"/>
    <property type="match status" value="1"/>
</dbReference>
<dbReference type="Pfam" id="PF13174">
    <property type="entry name" value="TPR_6"/>
    <property type="match status" value="1"/>
</dbReference>
<feature type="region of interest" description="Disordered" evidence="3">
    <location>
        <begin position="89"/>
        <end position="186"/>
    </location>
</feature>
<evidence type="ECO:0000313" key="5">
    <source>
        <dbReference type="Proteomes" id="UP001163882"/>
    </source>
</evidence>
<evidence type="ECO:0000256" key="1">
    <source>
        <dbReference type="HAMAP-Rule" id="MF_02066"/>
    </source>
</evidence>
<keyword evidence="5" id="KW-1185">Reference proteome</keyword>